<dbReference type="AlphaFoldDB" id="A0A976M7N8"/>
<feature type="compositionally biased region" description="Basic and acidic residues" evidence="1">
    <location>
        <begin position="460"/>
        <end position="481"/>
    </location>
</feature>
<gene>
    <name evidence="2" type="ORF">MACJ_000998</name>
</gene>
<feature type="region of interest" description="Disordered" evidence="1">
    <location>
        <begin position="390"/>
        <end position="481"/>
    </location>
</feature>
<accession>A0A976M7N8</accession>
<protein>
    <submittedName>
        <fullName evidence="2">Uncharacterized protein</fullName>
    </submittedName>
</protein>
<dbReference type="Proteomes" id="UP000244803">
    <property type="component" value="Chromosome 2"/>
</dbReference>
<evidence type="ECO:0000313" key="3">
    <source>
        <dbReference type="Proteomes" id="UP000244803"/>
    </source>
</evidence>
<feature type="compositionally biased region" description="Polar residues" evidence="1">
    <location>
        <begin position="393"/>
        <end position="406"/>
    </location>
</feature>
<evidence type="ECO:0000313" key="2">
    <source>
        <dbReference type="EMBL" id="UKJ90070.2"/>
    </source>
</evidence>
<dbReference type="OrthoDB" id="361414at2759"/>
<name>A0A976M7N8_THEOR</name>
<feature type="compositionally biased region" description="Acidic residues" evidence="1">
    <location>
        <begin position="439"/>
        <end position="459"/>
    </location>
</feature>
<reference evidence="2" key="1">
    <citation type="submission" date="2022-07" db="EMBL/GenBank/DDBJ databases">
        <title>Evaluation of T. orientalis genome assembly methods using nanopore sequencing and analysis of variation between genomes.</title>
        <authorList>
            <person name="Yam J."/>
            <person name="Micallef M.L."/>
            <person name="Liu M."/>
            <person name="Djordjevic S.P."/>
            <person name="Bogema D.R."/>
            <person name="Jenkins C."/>
        </authorList>
    </citation>
    <scope>NUCLEOTIDE SEQUENCE</scope>
    <source>
        <strain evidence="2">Fish Creek</strain>
    </source>
</reference>
<dbReference type="EMBL" id="CP056068">
    <property type="protein sequence ID" value="UKJ90070.2"/>
    <property type="molecule type" value="Genomic_DNA"/>
</dbReference>
<organism evidence="2 3">
    <name type="scientific">Theileria orientalis</name>
    <dbReference type="NCBI Taxonomy" id="68886"/>
    <lineage>
        <taxon>Eukaryota</taxon>
        <taxon>Sar</taxon>
        <taxon>Alveolata</taxon>
        <taxon>Apicomplexa</taxon>
        <taxon>Aconoidasida</taxon>
        <taxon>Piroplasmida</taxon>
        <taxon>Theileriidae</taxon>
        <taxon>Theileria</taxon>
    </lineage>
</organism>
<proteinExistence type="predicted"/>
<sequence length="854" mass="98338">MADTGVAVKFKKLSEIYSTTINTSADLLVLSNKILNDSNTIVGSLKDVKEGDIPLENEFLKLLDVLRNENESKLLKMSKKLVYMVVSECISRNDVELWKILISRMYLRGIREILVQAFIRYLSNVVKEGEEEKYEERCVLSSSETTRGICYKVLKYLAKFLYIEKVDKDYIVCIDNHKYYNMIRRTISIMTTSIAKGTNTPIGYGVFSLFHPYNQANVPCLIKFMIIDFFPDEVKMNLLLYLAIIYADRKLMRSVHVNLLAYLAACMARILHYTKMPHNSSHLDLSKLLTKGITDNLQTLDPMRRLTAITVAEAYSVFLSKNSTSNNEPTLLSFRRKCKMITPIMMYLGAHSSKVIINPNFAKLKKGESEMPQQQEASQNNDNNVNQLENEMEGSSSEFQTDLGTDNQKEAEREGEKSLECEGDYEDKGFGEIKRASEEENEGEEDIESYEESEGDYRDEEEKQDREEENTTKKYKEEKCQRGKKEEENKAFLDFIFEGVPSIKAKTVDGRVKETWLKPPHHIVQCYERLLSKPARGDVDYESINKNGLDRLEDETVENKILRVSQTLIWLPRVIIKKETILDKYAVPLSSVLLKLEDLDLYKDKIEEIAGEYSSKVSESVSEREIVEVVSKDPEELIMASLVLVSFYSPYEVLKHYTEHLFDREITLASRLKMMLCIQYTLMGYLEQMDGEELTKKVLQRSMKLNAENQKNVERLETSIESKVEEKIEIKLSEGTKKVREVKENVKETWKPSKTMTQKYLETMIICLLNSMKIYKKKREGGDDATDEEVAATIVQTLAILITINEKGRVNVEEIGEMVKHFGKIEGGRKFKDAVEMVEQALQTRQIMGIPSMK</sequence>
<feature type="compositionally biased region" description="Basic and acidic residues" evidence="1">
    <location>
        <begin position="407"/>
        <end position="438"/>
    </location>
</feature>
<evidence type="ECO:0000256" key="1">
    <source>
        <dbReference type="SAM" id="MobiDB-lite"/>
    </source>
</evidence>